<dbReference type="SUPFAM" id="SSF75304">
    <property type="entry name" value="Amidase signature (AS) enzymes"/>
    <property type="match status" value="1"/>
</dbReference>
<evidence type="ECO:0000259" key="2">
    <source>
        <dbReference type="Pfam" id="PF01425"/>
    </source>
</evidence>
<comment type="similarity">
    <text evidence="1">Belongs to the amidase family.</text>
</comment>
<proteinExistence type="inferred from homology"/>
<protein>
    <submittedName>
        <fullName evidence="3">6-aminohexanoate-cyclic-dimer hydrolase</fullName>
    </submittedName>
</protein>
<organism evidence="3 4">
    <name type="scientific">Streptomyces cacaoi</name>
    <dbReference type="NCBI Taxonomy" id="1898"/>
    <lineage>
        <taxon>Bacteria</taxon>
        <taxon>Bacillati</taxon>
        <taxon>Actinomycetota</taxon>
        <taxon>Actinomycetes</taxon>
        <taxon>Kitasatosporales</taxon>
        <taxon>Streptomycetaceae</taxon>
        <taxon>Streptomyces</taxon>
    </lineage>
</organism>
<dbReference type="EMBL" id="BJMM01000003">
    <property type="protein sequence ID" value="GEB48361.1"/>
    <property type="molecule type" value="Genomic_DNA"/>
</dbReference>
<keyword evidence="4" id="KW-1185">Reference proteome</keyword>
<evidence type="ECO:0000256" key="1">
    <source>
        <dbReference type="ARBA" id="ARBA00009199"/>
    </source>
</evidence>
<sequence length="469" mass="48363">MNALTEQTRWLDATDQAALVASGEVKPGELLDAAIERIERFDPDLGAVTSRYFDQAHAAAAAPPTGPLAGVPFLIKDVFADVAGQVCTDANVALKAQARPATADSPLVARYRAAGLIFAGRTASSEFGTVPAAESTAWGATRNPWNTALSPGGSSGGSAAAVAAGMVPAAHGNDAAGSIRIPAACCGLVGLKRSGAGARTAVASVQDLFAELAVTRSVRDTALLLDIAHGDEGTAPAGGYLAELGADPGRLRVGLLDTRPDGAPVHRDCAEAARSTARLMESLGHQVEPGFPAALSASALDRLLPAFWSSGMADVLRGLARQLGREATEAEVEPLNWALATMGAEVTAEERQAAQDGVADFARSVVSWWDDHDLLLTPTVAEPPVPSGTLGPDRANPLAPLQRAEQFAPFTPFANFAGLPAISLPLHTDADGLPIGVHLVAAPGREDLLLRVAAQLETAAPWQDRRPAL</sequence>
<dbReference type="RefSeq" id="WP_086814909.1">
    <property type="nucleotide sequence ID" value="NZ_BJMM01000003.1"/>
</dbReference>
<gene>
    <name evidence="3" type="ORF">SCA03_09120</name>
</gene>
<dbReference type="InterPro" id="IPR020556">
    <property type="entry name" value="Amidase_CS"/>
</dbReference>
<name>A0A4Y3QT14_STRCI</name>
<evidence type="ECO:0000313" key="4">
    <source>
        <dbReference type="Proteomes" id="UP000319210"/>
    </source>
</evidence>
<dbReference type="InterPro" id="IPR023631">
    <property type="entry name" value="Amidase_dom"/>
</dbReference>
<evidence type="ECO:0000313" key="3">
    <source>
        <dbReference type="EMBL" id="GEB48361.1"/>
    </source>
</evidence>
<dbReference type="PROSITE" id="PS00571">
    <property type="entry name" value="AMIDASES"/>
    <property type="match status" value="1"/>
</dbReference>
<dbReference type="Gene3D" id="3.90.1300.10">
    <property type="entry name" value="Amidase signature (AS) domain"/>
    <property type="match status" value="1"/>
</dbReference>
<feature type="domain" description="Amidase" evidence="2">
    <location>
        <begin position="29"/>
        <end position="450"/>
    </location>
</feature>
<comment type="caution">
    <text evidence="3">The sequence shown here is derived from an EMBL/GenBank/DDBJ whole genome shotgun (WGS) entry which is preliminary data.</text>
</comment>
<reference evidence="3 4" key="1">
    <citation type="submission" date="2019-06" db="EMBL/GenBank/DDBJ databases">
        <title>Whole genome shotgun sequence of Streptomyces cacaoi subsp. cacaoi NBRC 12748.</title>
        <authorList>
            <person name="Hosoyama A."/>
            <person name="Uohara A."/>
            <person name="Ohji S."/>
            <person name="Ichikawa N."/>
        </authorList>
    </citation>
    <scope>NUCLEOTIDE SEQUENCE [LARGE SCALE GENOMIC DNA]</scope>
    <source>
        <strain evidence="3 4">NBRC 12748</strain>
    </source>
</reference>
<accession>A0A4Y3QT14</accession>
<dbReference type="GO" id="GO:0016787">
    <property type="term" value="F:hydrolase activity"/>
    <property type="evidence" value="ECO:0007669"/>
    <property type="project" value="UniProtKB-KW"/>
</dbReference>
<dbReference type="AlphaFoldDB" id="A0A4Y3QT14"/>
<dbReference type="Proteomes" id="UP000319210">
    <property type="component" value="Unassembled WGS sequence"/>
</dbReference>
<dbReference type="InterPro" id="IPR000120">
    <property type="entry name" value="Amidase"/>
</dbReference>
<dbReference type="PANTHER" id="PTHR11895">
    <property type="entry name" value="TRANSAMIDASE"/>
    <property type="match status" value="1"/>
</dbReference>
<dbReference type="OrthoDB" id="5175573at2"/>
<dbReference type="InterPro" id="IPR036928">
    <property type="entry name" value="AS_sf"/>
</dbReference>
<dbReference type="PANTHER" id="PTHR11895:SF7">
    <property type="entry name" value="GLUTAMYL-TRNA(GLN) AMIDOTRANSFERASE SUBUNIT A, MITOCHONDRIAL"/>
    <property type="match status" value="1"/>
</dbReference>
<dbReference type="Pfam" id="PF01425">
    <property type="entry name" value="Amidase"/>
    <property type="match status" value="1"/>
</dbReference>
<keyword evidence="3" id="KW-0378">Hydrolase</keyword>